<dbReference type="KEGG" id="pkn:PKNH_0808300"/>
<dbReference type="RefSeq" id="XP_002258723.1">
    <property type="nucleotide sequence ID" value="XM_002258687.1"/>
</dbReference>
<dbReference type="AlphaFoldDB" id="A0A384K9B0"/>
<accession>A0A384K9B0</accession>
<protein>
    <submittedName>
        <fullName evidence="2">Uncharacterized protein</fullName>
    </submittedName>
</protein>
<keyword evidence="3" id="KW-1185">Reference proteome</keyword>
<dbReference type="VEuPathDB" id="PlasmoDB:PKNH_0808300"/>
<evidence type="ECO:0000256" key="1">
    <source>
        <dbReference type="SAM" id="MobiDB-lite"/>
    </source>
</evidence>
<dbReference type="EMBL" id="AM910990">
    <property type="protein sequence ID" value="CAA9987726.1"/>
    <property type="molecule type" value="Genomic_DNA"/>
</dbReference>
<reference evidence="2 3" key="1">
    <citation type="journal article" date="2008" name="Nature">
        <title>The genome of Plasmodium knowlesi strain H, a zoonotic malaria parasite with host range from monkey to man.</title>
        <authorList>
            <person name="Pain A."/>
            <person name="Boehme U."/>
            <person name="Berry A.E."/>
            <person name="Mungall K."/>
            <person name="Finn R."/>
            <person name="Jackson A.P."/>
            <person name="Mourier T."/>
            <person name="Mistry J."/>
            <person name="Pasini E.M."/>
            <person name="Aslett M."/>
            <person name="Balasubrammaniam S."/>
            <person name="Borgwardt K."/>
            <person name="Brooks K."/>
            <person name="Carret C."/>
            <person name="Carver T.J."/>
            <person name="Cherevach I."/>
            <person name="Chillingworth T."/>
            <person name="Clarke T.G."/>
            <person name="Galinski M.R."/>
            <person name="Hall N."/>
            <person name="Harper D."/>
            <person name="Harris D."/>
            <person name="Hauser H."/>
            <person name="Ivens A."/>
            <person name="Janssen C.S."/>
            <person name="Keane T."/>
            <person name="Larke N."/>
            <person name="Lapp S."/>
            <person name="Marti M."/>
            <person name="Moule S."/>
            <person name="Meyer I.M."/>
            <person name="Ormond D."/>
            <person name="Peters N."/>
            <person name="Sanders M."/>
            <person name="Sanders S."/>
            <person name="Sergeant T.J."/>
            <person name="Simmonds M."/>
            <person name="Smith F."/>
            <person name="Squares R."/>
            <person name="Thurston S."/>
            <person name="Tivey A.R."/>
            <person name="Walker D."/>
            <person name="White B."/>
            <person name="Zuiderwijk E."/>
            <person name="Churcher C."/>
            <person name="Quail M.A."/>
            <person name="Cowman A.F."/>
            <person name="Turner C.M.R."/>
            <person name="Rajandream M.A."/>
            <person name="Kocken C.H.M."/>
            <person name="Thomas A.W."/>
            <person name="Newbold C.I."/>
            <person name="Barrell B.G."/>
            <person name="Berriman M."/>
        </authorList>
    </citation>
    <scope>NUCLEOTIDE SEQUENCE [LARGE SCALE GENOMIC DNA]</scope>
    <source>
        <strain evidence="2 3">H</strain>
    </source>
</reference>
<accession>B3L3M5</accession>
<sequence length="133" mass="14742">MTLFTMKRLDGALICVLLSFLSNIVGLPNIISKEVWNVSGGARRQLCERAVGKCKPCMNGKVVSKVTTESTITVKDGITGKVKKKVHEKVTETVTESSTNSNRPSRSVKVESIEEGPLTRRRNTYTRKCFLPK</sequence>
<proteinExistence type="predicted"/>
<accession>A0A1A7VZG4</accession>
<dbReference type="Proteomes" id="UP000031513">
    <property type="component" value="Chromosome 8"/>
</dbReference>
<dbReference type="OrthoDB" id="10299817at2759"/>
<gene>
    <name evidence="2" type="ORF">PKNH_0808300</name>
</gene>
<dbReference type="InParanoid" id="A0A384K9B0"/>
<evidence type="ECO:0000313" key="3">
    <source>
        <dbReference type="Proteomes" id="UP000031513"/>
    </source>
</evidence>
<feature type="region of interest" description="Disordered" evidence="1">
    <location>
        <begin position="89"/>
        <end position="117"/>
    </location>
</feature>
<name>A0A384K9B0_PLAKH</name>
<dbReference type="GeneID" id="7320452"/>
<evidence type="ECO:0000313" key="2">
    <source>
        <dbReference type="EMBL" id="CAA9987726.1"/>
    </source>
</evidence>
<organism evidence="2 3">
    <name type="scientific">Plasmodium knowlesi (strain H)</name>
    <dbReference type="NCBI Taxonomy" id="5851"/>
    <lineage>
        <taxon>Eukaryota</taxon>
        <taxon>Sar</taxon>
        <taxon>Alveolata</taxon>
        <taxon>Apicomplexa</taxon>
        <taxon>Aconoidasida</taxon>
        <taxon>Haemosporida</taxon>
        <taxon>Plasmodiidae</taxon>
        <taxon>Plasmodium</taxon>
        <taxon>Plasmodium (Plasmodium)</taxon>
    </lineage>
</organism>